<sequence>MSQPPPQREDAADPPVKPGTADLNFWFSIVECVDPKMVSLITPHTRDSLLMVRGQIDFERFAEMCSYKNVTTAKWMFYSKRRQMREIQGATKVQVGGEKGVKKEKKRGAVKREAKEVGVVKREAKEVGVVKREAKEVGMIKREVKQEERSVVKQEAKEEVEE</sequence>
<keyword evidence="2" id="KW-1185">Reference proteome</keyword>
<dbReference type="Proteomes" id="UP001447188">
    <property type="component" value="Unassembled WGS sequence"/>
</dbReference>
<protein>
    <submittedName>
        <fullName evidence="1">Uncharacterized protein</fullName>
    </submittedName>
</protein>
<organism evidence="1 2">
    <name type="scientific">Discina gigas</name>
    <dbReference type="NCBI Taxonomy" id="1032678"/>
    <lineage>
        <taxon>Eukaryota</taxon>
        <taxon>Fungi</taxon>
        <taxon>Dikarya</taxon>
        <taxon>Ascomycota</taxon>
        <taxon>Pezizomycotina</taxon>
        <taxon>Pezizomycetes</taxon>
        <taxon>Pezizales</taxon>
        <taxon>Discinaceae</taxon>
        <taxon>Discina</taxon>
    </lineage>
</organism>
<accession>A0ABR3G832</accession>
<comment type="caution">
    <text evidence="1">The sequence shown here is derived from an EMBL/GenBank/DDBJ whole genome shotgun (WGS) entry which is preliminary data.</text>
</comment>
<evidence type="ECO:0000313" key="2">
    <source>
        <dbReference type="Proteomes" id="UP001447188"/>
    </source>
</evidence>
<name>A0ABR3G832_9PEZI</name>
<evidence type="ECO:0000313" key="1">
    <source>
        <dbReference type="EMBL" id="KAL0632109.1"/>
    </source>
</evidence>
<dbReference type="EMBL" id="JBBBZM010000186">
    <property type="protein sequence ID" value="KAL0632109.1"/>
    <property type="molecule type" value="Genomic_DNA"/>
</dbReference>
<proteinExistence type="predicted"/>
<gene>
    <name evidence="1" type="ORF">Q9L58_009009</name>
</gene>
<reference evidence="1 2" key="1">
    <citation type="submission" date="2024-02" db="EMBL/GenBank/DDBJ databases">
        <title>Discinaceae phylogenomics.</title>
        <authorList>
            <person name="Dirks A.C."/>
            <person name="James T.Y."/>
        </authorList>
    </citation>
    <scope>NUCLEOTIDE SEQUENCE [LARGE SCALE GENOMIC DNA]</scope>
    <source>
        <strain evidence="1 2">ACD0624</strain>
    </source>
</reference>